<dbReference type="EMBL" id="VSSQ01018661">
    <property type="protein sequence ID" value="MPM62046.1"/>
    <property type="molecule type" value="Genomic_DNA"/>
</dbReference>
<comment type="caution">
    <text evidence="2">The sequence shown here is derived from an EMBL/GenBank/DDBJ whole genome shotgun (WGS) entry which is preliminary data.</text>
</comment>
<protein>
    <submittedName>
        <fullName evidence="2">Uncharacterized protein</fullName>
    </submittedName>
</protein>
<accession>A0A645BAF3</accession>
<keyword evidence="1" id="KW-0812">Transmembrane</keyword>
<evidence type="ECO:0000313" key="2">
    <source>
        <dbReference type="EMBL" id="MPM62046.1"/>
    </source>
</evidence>
<reference evidence="2" key="1">
    <citation type="submission" date="2019-08" db="EMBL/GenBank/DDBJ databases">
        <authorList>
            <person name="Kucharzyk K."/>
            <person name="Murdoch R.W."/>
            <person name="Higgins S."/>
            <person name="Loffler F."/>
        </authorList>
    </citation>
    <scope>NUCLEOTIDE SEQUENCE</scope>
</reference>
<sequence>MEQNGKKGRFRRYLPVLIGSIAGAIGGYLYYRLVGCVSGACVITSNPVISTIYGGVLGLLIGFIITPSKKKEDKANES</sequence>
<feature type="transmembrane region" description="Helical" evidence="1">
    <location>
        <begin position="12"/>
        <end position="31"/>
    </location>
</feature>
<keyword evidence="1" id="KW-0472">Membrane</keyword>
<feature type="transmembrane region" description="Helical" evidence="1">
    <location>
        <begin position="37"/>
        <end position="65"/>
    </location>
</feature>
<keyword evidence="1" id="KW-1133">Transmembrane helix</keyword>
<evidence type="ECO:0000256" key="1">
    <source>
        <dbReference type="SAM" id="Phobius"/>
    </source>
</evidence>
<dbReference type="InterPro" id="IPR045764">
    <property type="entry name" value="DUF6132"/>
</dbReference>
<gene>
    <name evidence="2" type="ORF">SDC9_108912</name>
</gene>
<dbReference type="AlphaFoldDB" id="A0A645BAF3"/>
<name>A0A645BAF3_9ZZZZ</name>
<organism evidence="2">
    <name type="scientific">bioreactor metagenome</name>
    <dbReference type="NCBI Taxonomy" id="1076179"/>
    <lineage>
        <taxon>unclassified sequences</taxon>
        <taxon>metagenomes</taxon>
        <taxon>ecological metagenomes</taxon>
    </lineage>
</organism>
<dbReference type="Pfam" id="PF19628">
    <property type="entry name" value="DUF6132"/>
    <property type="match status" value="1"/>
</dbReference>
<proteinExistence type="predicted"/>